<feature type="transmembrane region" description="Helical" evidence="1">
    <location>
        <begin position="98"/>
        <end position="115"/>
    </location>
</feature>
<feature type="transmembrane region" description="Helical" evidence="1">
    <location>
        <begin position="121"/>
        <end position="142"/>
    </location>
</feature>
<keyword evidence="1" id="KW-0472">Membrane</keyword>
<comment type="caution">
    <text evidence="2">The sequence shown here is derived from an EMBL/GenBank/DDBJ whole genome shotgun (WGS) entry which is preliminary data.</text>
</comment>
<accession>A0ABW2L7U0</accession>
<proteinExistence type="predicted"/>
<evidence type="ECO:0000256" key="1">
    <source>
        <dbReference type="SAM" id="Phobius"/>
    </source>
</evidence>
<keyword evidence="3" id="KW-1185">Reference proteome</keyword>
<evidence type="ECO:0000313" key="3">
    <source>
        <dbReference type="Proteomes" id="UP001596472"/>
    </source>
</evidence>
<dbReference type="Proteomes" id="UP001596472">
    <property type="component" value="Unassembled WGS sequence"/>
</dbReference>
<sequence>MGLELDPEEIFGVAVVDVGRRVLSFSGCLVVASLLASVALGMGEAIVDLDLGDVFEWLPYFWFLFLAPFVSGWGVLYIPLVLALAFRVFTNQGGMFRELLVFLGTGALLIVLAVSEFDWALLASIVMLSGCVGGVVWLGLILEQRFRRDTEAHFMGLSIENEMRRRSLKKTFGTEAYNEVNDGS</sequence>
<dbReference type="EMBL" id="JBHTBS010000005">
    <property type="protein sequence ID" value="MFC7337733.1"/>
    <property type="molecule type" value="Genomic_DNA"/>
</dbReference>
<organism evidence="2 3">
    <name type="scientific">Haloferula chungangensis</name>
    <dbReference type="NCBI Taxonomy" id="1048331"/>
    <lineage>
        <taxon>Bacteria</taxon>
        <taxon>Pseudomonadati</taxon>
        <taxon>Verrucomicrobiota</taxon>
        <taxon>Verrucomicrobiia</taxon>
        <taxon>Verrucomicrobiales</taxon>
        <taxon>Verrucomicrobiaceae</taxon>
        <taxon>Haloferula</taxon>
    </lineage>
</organism>
<protein>
    <submittedName>
        <fullName evidence="2">Uncharacterized protein</fullName>
    </submittedName>
</protein>
<feature type="transmembrane region" description="Helical" evidence="1">
    <location>
        <begin position="22"/>
        <end position="40"/>
    </location>
</feature>
<evidence type="ECO:0000313" key="2">
    <source>
        <dbReference type="EMBL" id="MFC7337733.1"/>
    </source>
</evidence>
<gene>
    <name evidence="2" type="ORF">ACFQY0_11135</name>
</gene>
<dbReference type="RefSeq" id="WP_379712308.1">
    <property type="nucleotide sequence ID" value="NZ_JBHTBS010000005.1"/>
</dbReference>
<name>A0ABW2L7U0_9BACT</name>
<feature type="transmembrane region" description="Helical" evidence="1">
    <location>
        <begin position="60"/>
        <end position="86"/>
    </location>
</feature>
<keyword evidence="1" id="KW-0812">Transmembrane</keyword>
<reference evidence="3" key="1">
    <citation type="journal article" date="2019" name="Int. J. Syst. Evol. Microbiol.">
        <title>The Global Catalogue of Microorganisms (GCM) 10K type strain sequencing project: providing services to taxonomists for standard genome sequencing and annotation.</title>
        <authorList>
            <consortium name="The Broad Institute Genomics Platform"/>
            <consortium name="The Broad Institute Genome Sequencing Center for Infectious Disease"/>
            <person name="Wu L."/>
            <person name="Ma J."/>
        </authorList>
    </citation>
    <scope>NUCLEOTIDE SEQUENCE [LARGE SCALE GENOMIC DNA]</scope>
    <source>
        <strain evidence="3">CGMCC 4.1467</strain>
    </source>
</reference>
<keyword evidence="1" id="KW-1133">Transmembrane helix</keyword>